<reference evidence="2 3" key="1">
    <citation type="submission" date="2019-02" db="EMBL/GenBank/DDBJ databases">
        <title>WGS of Pseudoxanthomonas species novum from clinical isolates.</title>
        <authorList>
            <person name="Bernier A.-M."/>
            <person name="Bernard K."/>
            <person name="Vachon A."/>
        </authorList>
    </citation>
    <scope>NUCLEOTIDE SEQUENCE [LARGE SCALE GENOMIC DNA]</scope>
    <source>
        <strain evidence="2 3">NML171200</strain>
    </source>
</reference>
<proteinExistence type="predicted"/>
<dbReference type="OrthoDB" id="5987447at2"/>
<sequence>MNAVRQQPLSAAARDIEERIFRRGVSDQEVRQAIDLVAEYVATHTEQAPEGQDWWSAFAEVYEDLTRNFSVAQTEAFEIATDTILVGHGRPRWSCMRGGRGTPRAPAPSGGLPGRWSSAA</sequence>
<gene>
    <name evidence="2" type="ORF">EA660_09835</name>
</gene>
<accession>A0A4Q8LB90</accession>
<name>A0A4Q8LB90_9GAMM</name>
<dbReference type="Proteomes" id="UP000292627">
    <property type="component" value="Unassembled WGS sequence"/>
</dbReference>
<evidence type="ECO:0000256" key="1">
    <source>
        <dbReference type="SAM" id="MobiDB-lite"/>
    </source>
</evidence>
<dbReference type="EMBL" id="SHMC01000003">
    <property type="protein sequence ID" value="TAA25730.1"/>
    <property type="molecule type" value="Genomic_DNA"/>
</dbReference>
<evidence type="ECO:0000313" key="2">
    <source>
        <dbReference type="EMBL" id="TAA25730.1"/>
    </source>
</evidence>
<dbReference type="RefSeq" id="WP_130551349.1">
    <property type="nucleotide sequence ID" value="NZ_SHMC01000003.1"/>
</dbReference>
<feature type="region of interest" description="Disordered" evidence="1">
    <location>
        <begin position="91"/>
        <end position="120"/>
    </location>
</feature>
<organism evidence="2 3">
    <name type="scientific">Pseudoxanthomonas winnipegensis</name>
    <dbReference type="NCBI Taxonomy" id="2480810"/>
    <lineage>
        <taxon>Bacteria</taxon>
        <taxon>Pseudomonadati</taxon>
        <taxon>Pseudomonadota</taxon>
        <taxon>Gammaproteobacteria</taxon>
        <taxon>Lysobacterales</taxon>
        <taxon>Lysobacteraceae</taxon>
        <taxon>Pseudoxanthomonas</taxon>
    </lineage>
</organism>
<evidence type="ECO:0000313" key="3">
    <source>
        <dbReference type="Proteomes" id="UP000292627"/>
    </source>
</evidence>
<comment type="caution">
    <text evidence="2">The sequence shown here is derived from an EMBL/GenBank/DDBJ whole genome shotgun (WGS) entry which is preliminary data.</text>
</comment>
<protein>
    <submittedName>
        <fullName evidence="2">Uncharacterized protein</fullName>
    </submittedName>
</protein>
<dbReference type="AlphaFoldDB" id="A0A4Q8LB90"/>